<accession>A0A645AZ62</accession>
<feature type="region of interest" description="Disordered" evidence="1">
    <location>
        <begin position="1"/>
        <end position="22"/>
    </location>
</feature>
<feature type="compositionally biased region" description="Polar residues" evidence="1">
    <location>
        <begin position="187"/>
        <end position="219"/>
    </location>
</feature>
<proteinExistence type="predicted"/>
<dbReference type="AlphaFoldDB" id="A0A645AZ62"/>
<evidence type="ECO:0000256" key="1">
    <source>
        <dbReference type="SAM" id="MobiDB-lite"/>
    </source>
</evidence>
<feature type="compositionally biased region" description="Low complexity" evidence="1">
    <location>
        <begin position="134"/>
        <end position="157"/>
    </location>
</feature>
<evidence type="ECO:0000313" key="2">
    <source>
        <dbReference type="EMBL" id="MPM54804.1"/>
    </source>
</evidence>
<comment type="caution">
    <text evidence="2">The sequence shown here is derived from an EMBL/GenBank/DDBJ whole genome shotgun (WGS) entry which is preliminary data.</text>
</comment>
<dbReference type="EMBL" id="VSSQ01014971">
    <property type="protein sequence ID" value="MPM54804.1"/>
    <property type="molecule type" value="Genomic_DNA"/>
</dbReference>
<sequence length="219" mass="22899">MSARWGTRSPIRLKSPSARSTSASWAIASRCSTALVEPPSAISRVMAFSNASRVRMSRTVMPCRSRSTTASPERWAYVSRRRSAAGGAAEPGSDMPSASASEAIVLAVYIPPQAPSPGQMARSIASRSVRLSRPAWQAPAASNPSSSVTSRSVPSLSRARPGAIEPAYRNTAARSSRAAAISMPGSDLSQPASRTEPSSRSADITVSTESATSSRDTSE</sequence>
<gene>
    <name evidence="2" type="ORF">SDC9_101584</name>
</gene>
<feature type="region of interest" description="Disordered" evidence="1">
    <location>
        <begin position="116"/>
        <end position="219"/>
    </location>
</feature>
<protein>
    <submittedName>
        <fullName evidence="2">Uncharacterized protein</fullName>
    </submittedName>
</protein>
<organism evidence="2">
    <name type="scientific">bioreactor metagenome</name>
    <dbReference type="NCBI Taxonomy" id="1076179"/>
    <lineage>
        <taxon>unclassified sequences</taxon>
        <taxon>metagenomes</taxon>
        <taxon>ecological metagenomes</taxon>
    </lineage>
</organism>
<reference evidence="2" key="1">
    <citation type="submission" date="2019-08" db="EMBL/GenBank/DDBJ databases">
        <authorList>
            <person name="Kucharzyk K."/>
            <person name="Murdoch R.W."/>
            <person name="Higgins S."/>
            <person name="Loffler F."/>
        </authorList>
    </citation>
    <scope>NUCLEOTIDE SEQUENCE</scope>
</reference>
<name>A0A645AZ62_9ZZZZ</name>